<dbReference type="Proteomes" id="UP000261257">
    <property type="component" value="Unassembled WGS sequence"/>
</dbReference>
<evidence type="ECO:0000313" key="1">
    <source>
        <dbReference type="EMBL" id="RGL94101.1"/>
    </source>
</evidence>
<dbReference type="EMBL" id="QSSQ01000055">
    <property type="protein sequence ID" value="RGL94101.1"/>
    <property type="molecule type" value="Genomic_DNA"/>
</dbReference>
<evidence type="ECO:0000313" key="2">
    <source>
        <dbReference type="Proteomes" id="UP000261257"/>
    </source>
</evidence>
<gene>
    <name evidence="1" type="ORF">DXC39_29975</name>
</gene>
<reference evidence="1 2" key="1">
    <citation type="submission" date="2018-08" db="EMBL/GenBank/DDBJ databases">
        <title>A genome reference for cultivated species of the human gut microbiota.</title>
        <authorList>
            <person name="Zou Y."/>
            <person name="Xue W."/>
            <person name="Luo G."/>
        </authorList>
    </citation>
    <scope>NUCLEOTIDE SEQUENCE [LARGE SCALE GENOMIC DNA]</scope>
    <source>
        <strain evidence="1 2">TF05-11AC</strain>
    </source>
</reference>
<sequence length="735" mass="87010">MKKEYLRKTYQTVATDEMMKMAENDHLVKEKTWYGAVVENYKTDIYMRCQVIEGILKVSFFQTHDMRLGSNKPAYELYIDKDTGRFFTWDTACGKWKTAILDHMDWIFYDRISRSYMAPEDNLLMKQYLDVAEDGYNGISNYQNDVRERQLKERHRRETEPWDFVMSRVPALPKDWERWVDKQAIHYNYIFYDYSRKKIQTGYCSWCEKEVPIKKPKHNKMGKCPCCRHTIQYKAKGRTGRFETAAETAYLLQPCGDDVVLRQFKVLRHYAKGGYETPKLYIFEERRVIYNSAMESSRFYYGLYKNSYSRWIKGEWVSYNPYRTYYYDNRDYEGAVYRRNLLYLARTKLSRTGLSELIRQLDRLDPEVYLETLREKPYLEQLAKAGLVMVVKDILGGRRELEIDSSHDFAKALGIDKNQLRRLRKNKGGVQYLAWLKYEKQNKKNYPDQMLKQLEQWQAEPSDLGFILKKMSLVRICNYLKKQSALSGRPVKELISTWRDYLFMASRLKADTEAELVFKPKDLVAKHDETVSLCGGEEIVKQAEEILEHYPDIDSICRSIQEKYEYGDKQYTIIVPKTVEDILVEGAVLGHCLDRTDIYFGRIQRRESFIVFLRKTEALDCPYYTLEIEPDGTARQKRTTGDKQNADFNKAKRFIMKWQREIQKRLTEEDFILAKESVRLRKKEFKELRETKAKIWHGHLAGKLLVDVLEADLMEAVSSMGEEWEGGKTDLSVAA</sequence>
<proteinExistence type="predicted"/>
<dbReference type="RefSeq" id="WP_117624066.1">
    <property type="nucleotide sequence ID" value="NZ_CAUFPL010000094.1"/>
</dbReference>
<protein>
    <recommendedName>
        <fullName evidence="3">PcfJ-like protein</fullName>
    </recommendedName>
</protein>
<accession>A0A3E4TSB5</accession>
<comment type="caution">
    <text evidence="1">The sequence shown here is derived from an EMBL/GenBank/DDBJ whole genome shotgun (WGS) entry which is preliminary data.</text>
</comment>
<name>A0A3E4TSB5_9FIRM</name>
<dbReference type="Pfam" id="PF14284">
    <property type="entry name" value="PcfJ"/>
    <property type="match status" value="1"/>
</dbReference>
<evidence type="ECO:0008006" key="3">
    <source>
        <dbReference type="Google" id="ProtNLM"/>
    </source>
</evidence>
<dbReference type="InterPro" id="IPR025586">
    <property type="entry name" value="PcfJ"/>
</dbReference>
<organism evidence="1 2">
    <name type="scientific">Hungatella hathewayi</name>
    <dbReference type="NCBI Taxonomy" id="154046"/>
    <lineage>
        <taxon>Bacteria</taxon>
        <taxon>Bacillati</taxon>
        <taxon>Bacillota</taxon>
        <taxon>Clostridia</taxon>
        <taxon>Lachnospirales</taxon>
        <taxon>Lachnospiraceae</taxon>
        <taxon>Hungatella</taxon>
    </lineage>
</organism>
<dbReference type="AlphaFoldDB" id="A0A3E4TSB5"/>